<dbReference type="RefSeq" id="WP_418891301.1">
    <property type="nucleotide sequence ID" value="NZ_JBEUWX010000002.1"/>
</dbReference>
<evidence type="ECO:0000256" key="1">
    <source>
        <dbReference type="SAM" id="MobiDB-lite"/>
    </source>
</evidence>
<comment type="caution">
    <text evidence="2">The sequence shown here is derived from an EMBL/GenBank/DDBJ whole genome shotgun (WGS) entry which is preliminary data.</text>
</comment>
<protein>
    <submittedName>
        <fullName evidence="2">Uncharacterized protein</fullName>
    </submittedName>
</protein>
<feature type="region of interest" description="Disordered" evidence="1">
    <location>
        <begin position="1"/>
        <end position="21"/>
    </location>
</feature>
<evidence type="ECO:0000313" key="3">
    <source>
        <dbReference type="Proteomes" id="UP001574673"/>
    </source>
</evidence>
<proteinExistence type="predicted"/>
<name>A0ABV4UFK1_9RHOO</name>
<evidence type="ECO:0000313" key="2">
    <source>
        <dbReference type="EMBL" id="MFA9950233.1"/>
    </source>
</evidence>
<sequence>MAYKVAASVENPAAKKRQGAESDDFCHLAARNGQRFAGRKNPPCPKKEIFEQKVTQNGQKCELARFVIVLRQRDFRCST</sequence>
<dbReference type="EMBL" id="JBEUWX010000002">
    <property type="protein sequence ID" value="MFA9950233.1"/>
    <property type="molecule type" value="Genomic_DNA"/>
</dbReference>
<dbReference type="Proteomes" id="UP001574673">
    <property type="component" value="Unassembled WGS sequence"/>
</dbReference>
<keyword evidence="3" id="KW-1185">Reference proteome</keyword>
<accession>A0ABV4UFK1</accession>
<gene>
    <name evidence="2" type="ORF">ABCS64_07865</name>
</gene>
<organism evidence="2 3">
    <name type="scientific">Dentiradicibacter hellwigii</name>
    <dbReference type="NCBI Taxonomy" id="3149053"/>
    <lineage>
        <taxon>Bacteria</taxon>
        <taxon>Pseudomonadati</taxon>
        <taxon>Pseudomonadota</taxon>
        <taxon>Betaproteobacteria</taxon>
        <taxon>Rhodocyclales</taxon>
        <taxon>Rhodocyclaceae</taxon>
        <taxon>Dentiradicibacter</taxon>
    </lineage>
</organism>
<reference evidence="3" key="1">
    <citation type="submission" date="2024-06" db="EMBL/GenBank/DDBJ databases">
        <title>Radixoralia hellwigii gen. nov., sp nov., isolated from a root canal in the human oral cavity.</title>
        <authorList>
            <person name="Bartsch S."/>
            <person name="Wittmer A."/>
            <person name="Schulz A.-K."/>
            <person name="Neumann-Schaal M."/>
            <person name="Wolf J."/>
            <person name="Gronow S."/>
            <person name="Tennert C."/>
            <person name="Haecker G."/>
            <person name="Cieplik F."/>
            <person name="Al-Ahmad A."/>
        </authorList>
    </citation>
    <scope>NUCLEOTIDE SEQUENCE [LARGE SCALE GENOMIC DNA]</scope>
    <source>
        <strain evidence="3">Wk13</strain>
    </source>
</reference>